<evidence type="ECO:0000256" key="1">
    <source>
        <dbReference type="ARBA" id="ARBA00001933"/>
    </source>
</evidence>
<feature type="binding site" evidence="5">
    <location>
        <position position="249"/>
    </location>
    <ligand>
        <name>pyridoxal 5'-phosphate</name>
        <dbReference type="ChEBI" id="CHEBI:597326"/>
    </ligand>
</feature>
<dbReference type="PRINTS" id="PR01179">
    <property type="entry name" value="ODADCRBXLASE"/>
</dbReference>
<keyword evidence="2 5" id="KW-0210">Decarboxylase</keyword>
<evidence type="ECO:0000256" key="2">
    <source>
        <dbReference type="ARBA" id="ARBA00022793"/>
    </source>
</evidence>
<feature type="binding site" evidence="5">
    <location>
        <begin position="291"/>
        <end position="294"/>
    </location>
    <ligand>
        <name>pyridoxal 5'-phosphate</name>
        <dbReference type="ChEBI" id="CHEBI:597326"/>
    </ligand>
</feature>
<dbReference type="HAMAP" id="MF_02120">
    <property type="entry name" value="LysA"/>
    <property type="match status" value="1"/>
</dbReference>
<comment type="catalytic activity">
    <reaction evidence="5 8">
        <text>meso-2,6-diaminopimelate + H(+) = L-lysine + CO2</text>
        <dbReference type="Rhea" id="RHEA:15101"/>
        <dbReference type="ChEBI" id="CHEBI:15378"/>
        <dbReference type="ChEBI" id="CHEBI:16526"/>
        <dbReference type="ChEBI" id="CHEBI:32551"/>
        <dbReference type="ChEBI" id="CHEBI:57791"/>
        <dbReference type="EC" id="4.1.1.20"/>
    </reaction>
</comment>
<feature type="modified residue" description="N6-(pyridoxal phosphate)lysine" evidence="5 7">
    <location>
        <position position="67"/>
    </location>
</feature>
<dbReference type="PANTHER" id="PTHR43727">
    <property type="entry name" value="DIAMINOPIMELATE DECARBOXYLASE"/>
    <property type="match status" value="1"/>
</dbReference>
<dbReference type="eggNOG" id="COG0019">
    <property type="taxonomic scope" value="Bacteria"/>
</dbReference>
<dbReference type="InterPro" id="IPR022643">
    <property type="entry name" value="De-COase2_C"/>
</dbReference>
<proteinExistence type="inferred from homology"/>
<dbReference type="PROSITE" id="PS00879">
    <property type="entry name" value="ODR_DC_2_2"/>
    <property type="match status" value="1"/>
</dbReference>
<dbReference type="SUPFAM" id="SSF50621">
    <property type="entry name" value="Alanine racemase C-terminal domain-like"/>
    <property type="match status" value="1"/>
</dbReference>
<keyword evidence="3 5" id="KW-0663">Pyridoxal phosphate</keyword>
<comment type="pathway">
    <text evidence="5 8">Amino-acid biosynthesis; L-lysine biosynthesis via DAP pathway; L-lysine from DL-2,6-diaminopimelate: step 1/1.</text>
</comment>
<keyword evidence="5 8" id="KW-0457">Lysine biosynthesis</keyword>
<reference evidence="11 12" key="1">
    <citation type="submission" date="2009-01" db="EMBL/GenBank/DDBJ databases">
        <authorList>
            <person name="Fulton L."/>
            <person name="Clifton S."/>
            <person name="Fulton B."/>
            <person name="Xu J."/>
            <person name="Minx P."/>
            <person name="Pepin K.H."/>
            <person name="Johnson M."/>
            <person name="Bhonagiri V."/>
            <person name="Nash W.E."/>
            <person name="Mardis E.R."/>
            <person name="Wilson R.K."/>
        </authorList>
    </citation>
    <scope>NUCLEOTIDE SEQUENCE [LARGE SCALE GENOMIC DNA]</scope>
    <source>
        <strain evidence="11 12">DSM 5476</strain>
    </source>
</reference>
<feature type="domain" description="Orn/DAP/Arg decarboxylase 2 C-terminal" evidence="9">
    <location>
        <begin position="36"/>
        <end position="389"/>
    </location>
</feature>
<dbReference type="InterPro" id="IPR000183">
    <property type="entry name" value="Orn/DAP/Arg_de-COase"/>
</dbReference>
<dbReference type="AlphaFoldDB" id="C0EJ57"/>
<evidence type="ECO:0000259" key="9">
    <source>
        <dbReference type="Pfam" id="PF00278"/>
    </source>
</evidence>
<dbReference type="PRINTS" id="PR01181">
    <property type="entry name" value="DAPDCRBXLASE"/>
</dbReference>
<comment type="similarity">
    <text evidence="5">Belongs to the Orn/Lys/Arg decarboxylase class-II family. LysA subfamily.</text>
</comment>
<dbReference type="InterPro" id="IPR022657">
    <property type="entry name" value="De-COase2_CS"/>
</dbReference>
<comment type="function">
    <text evidence="5">Specifically catalyzes the decarboxylation of meso-diaminopimelate (meso-DAP) to L-lysine.</text>
</comment>
<dbReference type="SUPFAM" id="SSF51419">
    <property type="entry name" value="PLP-binding barrel"/>
    <property type="match status" value="1"/>
</dbReference>
<evidence type="ECO:0000256" key="4">
    <source>
        <dbReference type="ARBA" id="ARBA00023239"/>
    </source>
</evidence>
<evidence type="ECO:0000256" key="5">
    <source>
        <dbReference type="HAMAP-Rule" id="MF_02120"/>
    </source>
</evidence>
<dbReference type="GO" id="GO:0009089">
    <property type="term" value="P:lysine biosynthetic process via diaminopimelate"/>
    <property type="evidence" value="ECO:0007669"/>
    <property type="project" value="UniProtKB-UniRule"/>
</dbReference>
<dbReference type="Pfam" id="PF00278">
    <property type="entry name" value="Orn_DAP_Arg_deC"/>
    <property type="match status" value="1"/>
</dbReference>
<dbReference type="InterPro" id="IPR022644">
    <property type="entry name" value="De-COase2_N"/>
</dbReference>
<dbReference type="InterPro" id="IPR029066">
    <property type="entry name" value="PLP-binding_barrel"/>
</dbReference>
<dbReference type="UniPathway" id="UPA00034">
    <property type="reaction ID" value="UER00027"/>
</dbReference>
<dbReference type="Pfam" id="PF02784">
    <property type="entry name" value="Orn_Arg_deC_N"/>
    <property type="match status" value="1"/>
</dbReference>
<feature type="domain" description="Orn/DAP/Arg decarboxylase 2 N-terminal" evidence="10">
    <location>
        <begin position="41"/>
        <end position="297"/>
    </location>
</feature>
<dbReference type="FunFam" id="3.20.20.10:FF:000003">
    <property type="entry name" value="Diaminopimelate decarboxylase"/>
    <property type="match status" value="1"/>
</dbReference>
<dbReference type="InterPro" id="IPR009006">
    <property type="entry name" value="Ala_racemase/Decarboxylase_C"/>
</dbReference>
<evidence type="ECO:0000256" key="7">
    <source>
        <dbReference type="PIRSR" id="PIRSR600183-50"/>
    </source>
</evidence>
<comment type="cofactor">
    <cofactor evidence="1 5 7 8">
        <name>pyridoxal 5'-phosphate</name>
        <dbReference type="ChEBI" id="CHEBI:597326"/>
    </cofactor>
</comment>
<feature type="active site" description="Proton donor" evidence="7">
    <location>
        <position position="362"/>
    </location>
</feature>
<keyword evidence="4 5" id="KW-0456">Lyase</keyword>
<feature type="binding site" evidence="5">
    <location>
        <position position="331"/>
    </location>
    <ligand>
        <name>substrate</name>
    </ligand>
</feature>
<evidence type="ECO:0000256" key="3">
    <source>
        <dbReference type="ARBA" id="ARBA00022898"/>
    </source>
</evidence>
<feature type="binding site" evidence="5">
    <location>
        <position position="363"/>
    </location>
    <ligand>
        <name>substrate</name>
    </ligand>
</feature>
<dbReference type="GO" id="GO:0030170">
    <property type="term" value="F:pyridoxal phosphate binding"/>
    <property type="evidence" value="ECO:0007669"/>
    <property type="project" value="UniProtKB-UniRule"/>
</dbReference>
<gene>
    <name evidence="5 11" type="primary">lysA</name>
    <name evidence="11" type="ORF">CLOSTMETH_03903</name>
</gene>
<comment type="subunit">
    <text evidence="5">Homodimer.</text>
</comment>
<sequence>MFVSKNLAVNQQGHLTIGGVDTIDLANEYGTPLYVVDEDLVRENCRLFKDSIDRYYGGRGLVCYASKAFCCKEIYRVMEDEQIGVDVVSIGEIYTALAAGFPAEKMCFHGNNKTAGELYYALENGVGRIIVDNLNELERLNALAAEQGKRPNILLRVKPGIDAHTHSFIRTGQIDSKFGFAIETGEALEAAKEASAMEHVNLVGAHCHIGSQIFDIDPFVLAAEVMMGYIAAVKKETGVELTDLNLGGGFGIKYTDEDHPVPYDRYMEQVSAKVKEEAARLGLKVPFILLEPGRSIIGPAGITLYTVGARKEIPDIRTYLSIDGGMTDNPRYALYQSKYDVVLANKANQPKDDIITLAGKCCESGDLIGEGLKIQRGDAGDIVAVLATGAYNYAMSSNYNRVTKPAVVFVRNGQSRLVVKRETLEDLVRNDL</sequence>
<dbReference type="HOGENOM" id="CLU_026444_0_1_9"/>
<comment type="caution">
    <text evidence="11">The sequence shown here is derived from an EMBL/GenBank/DDBJ whole genome shotgun (WGS) entry which is preliminary data.</text>
</comment>
<protein>
    <recommendedName>
        <fullName evidence="5 6">Diaminopimelate decarboxylase</fullName>
        <shortName evidence="5">DAP decarboxylase</shortName>
        <shortName evidence="5">DAPDC</shortName>
        <ecNumber evidence="5 6">4.1.1.20</ecNumber>
    </recommendedName>
</protein>
<keyword evidence="5" id="KW-0028">Amino-acid biosynthesis</keyword>
<keyword evidence="12" id="KW-1185">Reference proteome</keyword>
<feature type="binding site" evidence="5">
    <location>
        <position position="335"/>
    </location>
    <ligand>
        <name>substrate</name>
    </ligand>
</feature>
<feature type="binding site" evidence="5">
    <location>
        <position position="391"/>
    </location>
    <ligand>
        <name>pyridoxal 5'-phosphate</name>
        <dbReference type="ChEBI" id="CHEBI:597326"/>
    </ligand>
</feature>
<dbReference type="STRING" id="537013.CLOSTMETH_03903"/>
<feature type="binding site" evidence="5">
    <location>
        <position position="294"/>
    </location>
    <ligand>
        <name>substrate</name>
    </ligand>
</feature>
<feature type="binding site" evidence="5">
    <location>
        <position position="391"/>
    </location>
    <ligand>
        <name>substrate</name>
    </ligand>
</feature>
<reference evidence="11 12" key="2">
    <citation type="submission" date="2009-02" db="EMBL/GenBank/DDBJ databases">
        <title>Draft genome sequence of Clostridium methylpentosum (DSM 5476).</title>
        <authorList>
            <person name="Sudarsanam P."/>
            <person name="Ley R."/>
            <person name="Guruge J."/>
            <person name="Turnbaugh P.J."/>
            <person name="Mahowald M."/>
            <person name="Liep D."/>
            <person name="Gordon J."/>
        </authorList>
    </citation>
    <scope>NUCLEOTIDE SEQUENCE [LARGE SCALE GENOMIC DNA]</scope>
    <source>
        <strain evidence="11 12">DSM 5476</strain>
    </source>
</reference>
<dbReference type="PANTHER" id="PTHR43727:SF2">
    <property type="entry name" value="GROUP IV DECARBOXYLASE"/>
    <property type="match status" value="1"/>
</dbReference>
<dbReference type="Proteomes" id="UP000003340">
    <property type="component" value="Unassembled WGS sequence"/>
</dbReference>
<evidence type="ECO:0000256" key="6">
    <source>
        <dbReference type="NCBIfam" id="TIGR01048"/>
    </source>
</evidence>
<evidence type="ECO:0000259" key="10">
    <source>
        <dbReference type="Pfam" id="PF02784"/>
    </source>
</evidence>
<organism evidence="11 12">
    <name type="scientific">[Clostridium] methylpentosum DSM 5476</name>
    <dbReference type="NCBI Taxonomy" id="537013"/>
    <lineage>
        <taxon>Bacteria</taxon>
        <taxon>Bacillati</taxon>
        <taxon>Bacillota</taxon>
        <taxon>Clostridia</taxon>
        <taxon>Eubacteriales</taxon>
        <taxon>Oscillospiraceae</taxon>
        <taxon>Oscillospiraceae incertae sedis</taxon>
    </lineage>
</organism>
<dbReference type="GO" id="GO:0008836">
    <property type="term" value="F:diaminopimelate decarboxylase activity"/>
    <property type="evidence" value="ECO:0007669"/>
    <property type="project" value="UniProtKB-UniRule"/>
</dbReference>
<dbReference type="EC" id="4.1.1.20" evidence="5 6"/>
<dbReference type="InterPro" id="IPR002986">
    <property type="entry name" value="DAP_deCOOHase_LysA"/>
</dbReference>
<dbReference type="Gene3D" id="2.40.37.10">
    <property type="entry name" value="Lyase, Ornithine Decarboxylase, Chain A, domain 1"/>
    <property type="match status" value="1"/>
</dbReference>
<dbReference type="NCBIfam" id="TIGR01048">
    <property type="entry name" value="lysA"/>
    <property type="match status" value="1"/>
</dbReference>
<dbReference type="EMBL" id="ACEC01000136">
    <property type="protein sequence ID" value="EEG28522.1"/>
    <property type="molecule type" value="Genomic_DNA"/>
</dbReference>
<accession>C0EJ57</accession>
<dbReference type="Gene3D" id="3.20.20.10">
    <property type="entry name" value="Alanine racemase"/>
    <property type="match status" value="1"/>
</dbReference>
<evidence type="ECO:0000313" key="12">
    <source>
        <dbReference type="Proteomes" id="UP000003340"/>
    </source>
</evidence>
<dbReference type="CDD" id="cd06828">
    <property type="entry name" value="PLPDE_III_DapDC"/>
    <property type="match status" value="1"/>
</dbReference>
<name>C0EJ57_9FIRM</name>
<evidence type="ECO:0000313" key="11">
    <source>
        <dbReference type="EMBL" id="EEG28522.1"/>
    </source>
</evidence>
<evidence type="ECO:0000256" key="8">
    <source>
        <dbReference type="RuleBase" id="RU003738"/>
    </source>
</evidence>